<reference evidence="2" key="2">
    <citation type="journal article" date="2018" name="Mol. Plant Microbe Interact.">
        <title>Genome sequence resources for the wheat stripe rust pathogen (Puccinia striiformis f. sp. tritici) and the barley stripe rust pathogen (Puccinia striiformis f. sp. hordei).</title>
        <authorList>
            <person name="Xia C."/>
            <person name="Wang M."/>
            <person name="Yin C."/>
            <person name="Cornejo O.E."/>
            <person name="Hulbert S.H."/>
            <person name="Chen X."/>
        </authorList>
    </citation>
    <scope>NUCLEOTIDE SEQUENCE [LARGE SCALE GENOMIC DNA]</scope>
    <source>
        <strain evidence="2">93-210</strain>
    </source>
</reference>
<name>A0ACC0EHW5_9BASI</name>
<reference evidence="2" key="1">
    <citation type="journal article" date="2018" name="BMC Genomics">
        <title>Genomic insights into host adaptation between the wheat stripe rust pathogen (Puccinia striiformis f. sp. tritici) and the barley stripe rust pathogen (Puccinia striiformis f. sp. hordei).</title>
        <authorList>
            <person name="Xia C."/>
            <person name="Wang M."/>
            <person name="Yin C."/>
            <person name="Cornejo O.E."/>
            <person name="Hulbert S.H."/>
            <person name="Chen X."/>
        </authorList>
    </citation>
    <scope>NUCLEOTIDE SEQUENCE [LARGE SCALE GENOMIC DNA]</scope>
    <source>
        <strain evidence="2">93-210</strain>
    </source>
</reference>
<evidence type="ECO:0000313" key="1">
    <source>
        <dbReference type="EMBL" id="KAI7951942.1"/>
    </source>
</evidence>
<keyword evidence="2" id="KW-1185">Reference proteome</keyword>
<gene>
    <name evidence="1" type="ORF">MJO28_007626</name>
</gene>
<dbReference type="EMBL" id="CM045871">
    <property type="protein sequence ID" value="KAI7951942.1"/>
    <property type="molecule type" value="Genomic_DNA"/>
</dbReference>
<accession>A0ACC0EHW5</accession>
<protein>
    <submittedName>
        <fullName evidence="1">Uncharacterized protein</fullName>
    </submittedName>
</protein>
<dbReference type="Proteomes" id="UP001060170">
    <property type="component" value="Chromosome 7"/>
</dbReference>
<reference evidence="1 2" key="3">
    <citation type="journal article" date="2022" name="Microbiol. Spectr.">
        <title>Folding features and dynamics of 3D genome architecture in plant fungal pathogens.</title>
        <authorList>
            <person name="Xia C."/>
        </authorList>
    </citation>
    <scope>NUCLEOTIDE SEQUENCE [LARGE SCALE GENOMIC DNA]</scope>
    <source>
        <strain evidence="1 2">93-210</strain>
    </source>
</reference>
<organism evidence="1 2">
    <name type="scientific">Puccinia striiformis f. sp. tritici</name>
    <dbReference type="NCBI Taxonomy" id="168172"/>
    <lineage>
        <taxon>Eukaryota</taxon>
        <taxon>Fungi</taxon>
        <taxon>Dikarya</taxon>
        <taxon>Basidiomycota</taxon>
        <taxon>Pucciniomycotina</taxon>
        <taxon>Pucciniomycetes</taxon>
        <taxon>Pucciniales</taxon>
        <taxon>Pucciniaceae</taxon>
        <taxon>Puccinia</taxon>
    </lineage>
</organism>
<sequence>MATSPAVTNKLGGICGNISQVFLQPFVVVIGYPYHSSTYLASRFGRLTRSHLLDALLNPYSGSFP</sequence>
<evidence type="ECO:0000313" key="2">
    <source>
        <dbReference type="Proteomes" id="UP001060170"/>
    </source>
</evidence>
<proteinExistence type="predicted"/>
<comment type="caution">
    <text evidence="1">The sequence shown here is derived from an EMBL/GenBank/DDBJ whole genome shotgun (WGS) entry which is preliminary data.</text>
</comment>